<gene>
    <name evidence="2" type="ORF">BN1204_035350</name>
</gene>
<proteinExistence type="predicted"/>
<name>A0A0F7UGQ6_NEOCL</name>
<reference evidence="2" key="1">
    <citation type="journal article" date="2015" name="PLoS ONE">
        <title>Comprehensive Evaluation of Toxoplasma gondii VEG and Neospora caninum LIV Genomes with Tachyzoite Stage Transcriptome and Proteome Defines Novel Transcript Features.</title>
        <authorList>
            <person name="Ramaprasad A."/>
            <person name="Mourier T."/>
            <person name="Naeem R."/>
            <person name="Malas T.B."/>
            <person name="Moussa E."/>
            <person name="Panigrahi A."/>
            <person name="Vermont S.J."/>
            <person name="Otto T.D."/>
            <person name="Wastling J."/>
            <person name="Pain A."/>
        </authorList>
    </citation>
    <scope>NUCLEOTIDE SEQUENCE</scope>
    <source>
        <strain evidence="2">Liverpool</strain>
    </source>
</reference>
<evidence type="ECO:0000256" key="1">
    <source>
        <dbReference type="SAM" id="MobiDB-lite"/>
    </source>
</evidence>
<feature type="region of interest" description="Disordered" evidence="1">
    <location>
        <begin position="1"/>
        <end position="23"/>
    </location>
</feature>
<dbReference type="EMBL" id="LN714483">
    <property type="protein sequence ID" value="CEL67745.1"/>
    <property type="molecule type" value="Genomic_DNA"/>
</dbReference>
<protein>
    <submittedName>
        <fullName evidence="2">Uncharacterized protein</fullName>
    </submittedName>
</protein>
<feature type="region of interest" description="Disordered" evidence="1">
    <location>
        <begin position="91"/>
        <end position="139"/>
    </location>
</feature>
<dbReference type="AlphaFoldDB" id="A0A0F7UGQ6"/>
<accession>A0A0F7UGQ6</accession>
<sequence length="354" mass="39176">MADSRIFFGEATPEPETTQGNRWTQSLHDAEAGLLSSPESATQALRAALDVAGLELTARSRKALARLARSSSLQQWEHALRTVNLRLRGLGKGGVHSRKQKDKSLSASPASSSPPLSPTDSSVSGSEPPASPEHHVTVRTSEAVKRLMHALETHALTVDFVWTVDKEPSSREKLKQSVLFQGPEESSYQLARAEEIKAETEGKQEQQGQPSRVEGALLIFKHIDEGNHTDEQGITLMLRHSTSHTKALPDLAGTCRVVRRVFTLFVRRFSFPQPRTTLSLSFLKLAPDVTLPKDIDEAVIYPEDHVQTRWTVQSVLEREGEGEAAELKGLHVRELGEIKKQCLLLPLQFHSQQS</sequence>
<organism evidence="2">
    <name type="scientific">Neospora caninum (strain Liverpool)</name>
    <dbReference type="NCBI Taxonomy" id="572307"/>
    <lineage>
        <taxon>Eukaryota</taxon>
        <taxon>Sar</taxon>
        <taxon>Alveolata</taxon>
        <taxon>Apicomplexa</taxon>
        <taxon>Conoidasida</taxon>
        <taxon>Coccidia</taxon>
        <taxon>Eucoccidiorida</taxon>
        <taxon>Eimeriorina</taxon>
        <taxon>Sarcocystidae</taxon>
        <taxon>Neospora</taxon>
    </lineage>
</organism>
<evidence type="ECO:0000313" key="2">
    <source>
        <dbReference type="EMBL" id="CEL67745.1"/>
    </source>
</evidence>
<feature type="compositionally biased region" description="Low complexity" evidence="1">
    <location>
        <begin position="105"/>
        <end position="124"/>
    </location>
</feature>